<accession>A0A3S3U9Z1</accession>
<protein>
    <submittedName>
        <fullName evidence="1">Uncharacterized protein</fullName>
    </submittedName>
</protein>
<dbReference type="Proteomes" id="UP000286862">
    <property type="component" value="Unassembled WGS sequence"/>
</dbReference>
<reference evidence="1 2" key="1">
    <citation type="submission" date="2017-01" db="EMBL/GenBank/DDBJ databases">
        <title>The cable genome- insights into the physiology and evolution of filamentous bacteria capable of sulfide oxidation via long distance electron transfer.</title>
        <authorList>
            <person name="Schreiber L."/>
            <person name="Bjerg J.T."/>
            <person name="Boggild A."/>
            <person name="Van De Vossenberg J."/>
            <person name="Meysman F."/>
            <person name="Nielsen L.P."/>
            <person name="Schramm A."/>
            <person name="Kjeldsen K.U."/>
        </authorList>
    </citation>
    <scope>NUCLEOTIDE SEQUENCE [LARGE SCALE GENOMIC DNA]</scope>
    <source>
        <strain evidence="1">A2</strain>
    </source>
</reference>
<organism evidence="1 2">
    <name type="scientific">Candidatus Electrothrix marina</name>
    <dbReference type="NCBI Taxonomy" id="1859130"/>
    <lineage>
        <taxon>Bacteria</taxon>
        <taxon>Pseudomonadati</taxon>
        <taxon>Thermodesulfobacteriota</taxon>
        <taxon>Desulfobulbia</taxon>
        <taxon>Desulfobulbales</taxon>
        <taxon>Desulfobulbaceae</taxon>
        <taxon>Candidatus Electrothrix</taxon>
    </lineage>
</organism>
<evidence type="ECO:0000313" key="2">
    <source>
        <dbReference type="Proteomes" id="UP000286862"/>
    </source>
</evidence>
<evidence type="ECO:0000313" key="1">
    <source>
        <dbReference type="EMBL" id="RWX45525.1"/>
    </source>
</evidence>
<sequence length="140" mass="15892">MISHKYFDKIPNDGALLKDILNWFIIGYKKMHKHCSPKNRYYSSSIEIGYCGSDISEITENHIEISLIHTGSWGIESFEQTAISVPTKIKAASHDSFFVHADSVNNLAELTQQIKENSIFSDLMSKKIIGHQIYFGEHDG</sequence>
<name>A0A3S3U9Z1_9BACT</name>
<gene>
    <name evidence="1" type="ORF">VT99_12682</name>
</gene>
<comment type="caution">
    <text evidence="1">The sequence shown here is derived from an EMBL/GenBank/DDBJ whole genome shotgun (WGS) entry which is preliminary data.</text>
</comment>
<dbReference type="EMBL" id="MTKQ01000268">
    <property type="protein sequence ID" value="RWX45525.1"/>
    <property type="molecule type" value="Genomic_DNA"/>
</dbReference>
<dbReference type="AlphaFoldDB" id="A0A3S3U9Z1"/>
<proteinExistence type="predicted"/>